<proteinExistence type="predicted"/>
<dbReference type="EMBL" id="KV423932">
    <property type="protein sequence ID" value="KZT60286.1"/>
    <property type="molecule type" value="Genomic_DNA"/>
</dbReference>
<dbReference type="OrthoDB" id="49151at2759"/>
<accession>A0A165I992</accession>
<dbReference type="FunCoup" id="A0A165I992">
    <property type="interactions" value="167"/>
</dbReference>
<dbReference type="Pfam" id="PF09749">
    <property type="entry name" value="HVSL"/>
    <property type="match status" value="1"/>
</dbReference>
<feature type="region of interest" description="Disordered" evidence="7">
    <location>
        <begin position="1"/>
        <end position="38"/>
    </location>
</feature>
<sequence>MKRALVPEYASDSDSDDEPQSALAGPAPSEPVAAPAKKRKLLPALSGHFRTAPVDNPAQHQGRTRTVPFVQGQWCAHVYVPVDLPPSLHKTLRALLARAKARCPTLHSLLDPPARAAPAPDPGGSTHSNPAQDSPPEELHISLTRPLFLRAHERRPFLASVRRAVRSHSASRFDLSFADLAVLENDERTRAFLTCEVGAGFTELRALTTSLEPAVRELRQEAYYQEPRYHASIGWALLARPAVPSTPEPNAGHPNTAAPPAATKAEAAAPSRVGPVPPHPSELGLGFELDFPTIASFPEGFLRALQKEFGERIREAVGVGEVRVRIGREETRVGLG</sequence>
<dbReference type="GO" id="GO:0005634">
    <property type="term" value="C:nucleus"/>
    <property type="evidence" value="ECO:0007669"/>
    <property type="project" value="TreeGrafter"/>
</dbReference>
<dbReference type="InterPro" id="IPR027521">
    <property type="entry name" value="Usb1"/>
</dbReference>
<feature type="region of interest" description="Disordered" evidence="7">
    <location>
        <begin position="108"/>
        <end position="137"/>
    </location>
</feature>
<dbReference type="GO" id="GO:0000175">
    <property type="term" value="F:3'-5'-RNA exonuclease activity"/>
    <property type="evidence" value="ECO:0007669"/>
    <property type="project" value="TreeGrafter"/>
</dbReference>
<evidence type="ECO:0000256" key="5">
    <source>
        <dbReference type="ARBA" id="ARBA00029543"/>
    </source>
</evidence>
<dbReference type="GO" id="GO:0034477">
    <property type="term" value="P:U6 snRNA 3'-end processing"/>
    <property type="evidence" value="ECO:0007669"/>
    <property type="project" value="InterPro"/>
</dbReference>
<dbReference type="PANTHER" id="PTHR13522:SF3">
    <property type="entry name" value="U6 SNRNA PHOSPHODIESTERASE 1"/>
    <property type="match status" value="1"/>
</dbReference>
<evidence type="ECO:0000313" key="8">
    <source>
        <dbReference type="EMBL" id="KZT60286.1"/>
    </source>
</evidence>
<dbReference type="PANTHER" id="PTHR13522">
    <property type="entry name" value="U6 SNRNA PHOSPHODIESTERASE 1"/>
    <property type="match status" value="1"/>
</dbReference>
<evidence type="ECO:0000313" key="9">
    <source>
        <dbReference type="Proteomes" id="UP000076842"/>
    </source>
</evidence>
<keyword evidence="4" id="KW-0539">Nucleus</keyword>
<dbReference type="Proteomes" id="UP000076842">
    <property type="component" value="Unassembled WGS sequence"/>
</dbReference>
<dbReference type="STRING" id="1353952.A0A165I992"/>
<dbReference type="InParanoid" id="A0A165I992"/>
<keyword evidence="1" id="KW-0540">Nuclease</keyword>
<evidence type="ECO:0000256" key="7">
    <source>
        <dbReference type="SAM" id="MobiDB-lite"/>
    </source>
</evidence>
<dbReference type="Gene3D" id="3.90.1140.10">
    <property type="entry name" value="Cyclic phosphodiesterase"/>
    <property type="match status" value="1"/>
</dbReference>
<organism evidence="8 9">
    <name type="scientific">Calocera cornea HHB12733</name>
    <dbReference type="NCBI Taxonomy" id="1353952"/>
    <lineage>
        <taxon>Eukaryota</taxon>
        <taxon>Fungi</taxon>
        <taxon>Dikarya</taxon>
        <taxon>Basidiomycota</taxon>
        <taxon>Agaricomycotina</taxon>
        <taxon>Dacrymycetes</taxon>
        <taxon>Dacrymycetales</taxon>
        <taxon>Dacrymycetaceae</taxon>
        <taxon>Calocera</taxon>
    </lineage>
</organism>
<dbReference type="AlphaFoldDB" id="A0A165I992"/>
<keyword evidence="9" id="KW-1185">Reference proteome</keyword>
<evidence type="ECO:0000256" key="2">
    <source>
        <dbReference type="ARBA" id="ARBA00022801"/>
    </source>
</evidence>
<evidence type="ECO:0000256" key="4">
    <source>
        <dbReference type="ARBA" id="ARBA00023242"/>
    </source>
</evidence>
<keyword evidence="2" id="KW-0378">Hydrolase</keyword>
<name>A0A165I992_9BASI</name>
<gene>
    <name evidence="8" type="ORF">CALCODRAFT_480806</name>
</gene>
<feature type="compositionally biased region" description="Low complexity" evidence="7">
    <location>
        <begin position="249"/>
        <end position="270"/>
    </location>
</feature>
<reference evidence="8 9" key="1">
    <citation type="journal article" date="2016" name="Mol. Biol. Evol.">
        <title>Comparative Genomics of Early-Diverging Mushroom-Forming Fungi Provides Insights into the Origins of Lignocellulose Decay Capabilities.</title>
        <authorList>
            <person name="Nagy L.G."/>
            <person name="Riley R."/>
            <person name="Tritt A."/>
            <person name="Adam C."/>
            <person name="Daum C."/>
            <person name="Floudas D."/>
            <person name="Sun H."/>
            <person name="Yadav J.S."/>
            <person name="Pangilinan J."/>
            <person name="Larsson K.H."/>
            <person name="Matsuura K."/>
            <person name="Barry K."/>
            <person name="Labutti K."/>
            <person name="Kuo R."/>
            <person name="Ohm R.A."/>
            <person name="Bhattacharya S.S."/>
            <person name="Shirouzu T."/>
            <person name="Yoshinaga Y."/>
            <person name="Martin F.M."/>
            <person name="Grigoriev I.V."/>
            <person name="Hibbett D.S."/>
        </authorList>
    </citation>
    <scope>NUCLEOTIDE SEQUENCE [LARGE SCALE GENOMIC DNA]</scope>
    <source>
        <strain evidence="8 9">HHB12733</strain>
    </source>
</reference>
<protein>
    <recommendedName>
        <fullName evidence="5">U6 snRNA phosphodiesterase 1</fullName>
    </recommendedName>
    <alternativeName>
        <fullName evidence="6">3'-5' RNA exonuclease USB1</fullName>
    </alternativeName>
</protein>
<evidence type="ECO:0000256" key="1">
    <source>
        <dbReference type="ARBA" id="ARBA00022722"/>
    </source>
</evidence>
<evidence type="ECO:0000256" key="3">
    <source>
        <dbReference type="ARBA" id="ARBA00023239"/>
    </source>
</evidence>
<evidence type="ECO:0000256" key="6">
    <source>
        <dbReference type="ARBA" id="ARBA00030030"/>
    </source>
</evidence>
<dbReference type="GO" id="GO:0016829">
    <property type="term" value="F:lyase activity"/>
    <property type="evidence" value="ECO:0007669"/>
    <property type="project" value="UniProtKB-KW"/>
</dbReference>
<keyword evidence="3" id="KW-0456">Lyase</keyword>
<feature type="region of interest" description="Disordered" evidence="7">
    <location>
        <begin position="244"/>
        <end position="279"/>
    </location>
</feature>